<dbReference type="InterPro" id="IPR057135">
    <property type="entry name" value="At4g27190-like_LRR"/>
</dbReference>
<dbReference type="GO" id="GO:0043531">
    <property type="term" value="F:ADP binding"/>
    <property type="evidence" value="ECO:0007669"/>
    <property type="project" value="InterPro"/>
</dbReference>
<dbReference type="FunFam" id="1.10.10.10:FF:000322">
    <property type="entry name" value="Probable disease resistance protein At1g63360"/>
    <property type="match status" value="1"/>
</dbReference>
<dbReference type="InterPro" id="IPR050905">
    <property type="entry name" value="Plant_NBS-LRR"/>
</dbReference>
<dbReference type="PANTHER" id="PTHR33463">
    <property type="entry name" value="NB-ARC DOMAIN-CONTAINING PROTEIN-RELATED"/>
    <property type="match status" value="1"/>
</dbReference>
<dbReference type="Pfam" id="PF00931">
    <property type="entry name" value="NB-ARC"/>
    <property type="match status" value="1"/>
</dbReference>
<evidence type="ECO:0000256" key="5">
    <source>
        <dbReference type="ARBA" id="ARBA00022821"/>
    </source>
</evidence>
<dbReference type="Pfam" id="PF23247">
    <property type="entry name" value="LRR_RPS2"/>
    <property type="match status" value="1"/>
</dbReference>
<feature type="domain" description="Disease resistance protein At4g27190-like leucine-rich repeats" evidence="9">
    <location>
        <begin position="761"/>
        <end position="870"/>
    </location>
</feature>
<dbReference type="Gene3D" id="3.40.50.300">
    <property type="entry name" value="P-loop containing nucleotide triphosphate hydrolases"/>
    <property type="match status" value="1"/>
</dbReference>
<dbReference type="SUPFAM" id="SSF52058">
    <property type="entry name" value="L domain-like"/>
    <property type="match status" value="1"/>
</dbReference>
<dbReference type="InterPro" id="IPR042197">
    <property type="entry name" value="Apaf_helical"/>
</dbReference>
<dbReference type="Pfam" id="PF23559">
    <property type="entry name" value="WHD_DRP"/>
    <property type="match status" value="1"/>
</dbReference>
<dbReference type="PANTHER" id="PTHR33463:SF202">
    <property type="entry name" value="NB-ARC DOMAIN-CONTAINING PROTEIN"/>
    <property type="match status" value="1"/>
</dbReference>
<evidence type="ECO:0000259" key="8">
    <source>
        <dbReference type="Pfam" id="PF00931"/>
    </source>
</evidence>
<evidence type="ECO:0000256" key="2">
    <source>
        <dbReference type="ARBA" id="ARBA00022614"/>
    </source>
</evidence>
<dbReference type="InterPro" id="IPR027417">
    <property type="entry name" value="P-loop_NTPase"/>
</dbReference>
<accession>A0A8J4R9C0</accession>
<evidence type="ECO:0000256" key="6">
    <source>
        <dbReference type="ARBA" id="ARBA00022840"/>
    </source>
</evidence>
<evidence type="ECO:0000256" key="3">
    <source>
        <dbReference type="ARBA" id="ARBA00022737"/>
    </source>
</evidence>
<keyword evidence="3" id="KW-0677">Repeat</keyword>
<evidence type="ECO:0000313" key="11">
    <source>
        <dbReference type="EMBL" id="KAF3963009.1"/>
    </source>
</evidence>
<keyword evidence="12" id="KW-1185">Reference proteome</keyword>
<keyword evidence="7" id="KW-0175">Coiled coil</keyword>
<dbReference type="FunFam" id="1.10.8.430:FF:000003">
    <property type="entry name" value="Probable disease resistance protein At5g66910"/>
    <property type="match status" value="1"/>
</dbReference>
<name>A0A8J4R9C0_9ROSI</name>
<dbReference type="InterPro" id="IPR058922">
    <property type="entry name" value="WHD_DRP"/>
</dbReference>
<dbReference type="Gene3D" id="1.10.8.430">
    <property type="entry name" value="Helical domain of apoptotic protease-activating factors"/>
    <property type="match status" value="1"/>
</dbReference>
<dbReference type="SUPFAM" id="SSF52540">
    <property type="entry name" value="P-loop containing nucleoside triphosphate hydrolases"/>
    <property type="match status" value="1"/>
</dbReference>
<evidence type="ECO:0000313" key="12">
    <source>
        <dbReference type="Proteomes" id="UP000737018"/>
    </source>
</evidence>
<dbReference type="GO" id="GO:0006952">
    <property type="term" value="P:defense response"/>
    <property type="evidence" value="ECO:0007669"/>
    <property type="project" value="UniProtKB-KW"/>
</dbReference>
<evidence type="ECO:0000259" key="10">
    <source>
        <dbReference type="Pfam" id="PF23559"/>
    </source>
</evidence>
<keyword evidence="5" id="KW-0611">Plant defense</keyword>
<dbReference type="InterPro" id="IPR036388">
    <property type="entry name" value="WH-like_DNA-bd_sf"/>
</dbReference>
<dbReference type="InterPro" id="IPR032675">
    <property type="entry name" value="LRR_dom_sf"/>
</dbReference>
<dbReference type="FunFam" id="3.40.50.300:FF:001091">
    <property type="entry name" value="Probable disease resistance protein At1g61300"/>
    <property type="match status" value="1"/>
</dbReference>
<dbReference type="Gene3D" id="3.80.10.10">
    <property type="entry name" value="Ribonuclease Inhibitor"/>
    <property type="match status" value="2"/>
</dbReference>
<keyword evidence="2" id="KW-0433">Leucine-rich repeat</keyword>
<dbReference type="OrthoDB" id="1937853at2759"/>
<evidence type="ECO:0000256" key="4">
    <source>
        <dbReference type="ARBA" id="ARBA00022741"/>
    </source>
</evidence>
<dbReference type="GO" id="GO:0005524">
    <property type="term" value="F:ATP binding"/>
    <property type="evidence" value="ECO:0007669"/>
    <property type="project" value="UniProtKB-KW"/>
</dbReference>
<protein>
    <recommendedName>
        <fullName evidence="13">Disease resistance protein</fullName>
    </recommendedName>
</protein>
<dbReference type="PRINTS" id="PR00364">
    <property type="entry name" value="DISEASERSIST"/>
</dbReference>
<comment type="caution">
    <text evidence="11">The sequence shown here is derived from an EMBL/GenBank/DDBJ whole genome shotgun (WGS) entry which is preliminary data.</text>
</comment>
<dbReference type="EMBL" id="JRKL02001615">
    <property type="protein sequence ID" value="KAF3963009.1"/>
    <property type="molecule type" value="Genomic_DNA"/>
</dbReference>
<dbReference type="Gene3D" id="1.10.10.10">
    <property type="entry name" value="Winged helix-like DNA-binding domain superfamily/Winged helix DNA-binding domain"/>
    <property type="match status" value="1"/>
</dbReference>
<organism evidence="11 12">
    <name type="scientific">Castanea mollissima</name>
    <name type="common">Chinese chestnut</name>
    <dbReference type="NCBI Taxonomy" id="60419"/>
    <lineage>
        <taxon>Eukaryota</taxon>
        <taxon>Viridiplantae</taxon>
        <taxon>Streptophyta</taxon>
        <taxon>Embryophyta</taxon>
        <taxon>Tracheophyta</taxon>
        <taxon>Spermatophyta</taxon>
        <taxon>Magnoliopsida</taxon>
        <taxon>eudicotyledons</taxon>
        <taxon>Gunneridae</taxon>
        <taxon>Pentapetalae</taxon>
        <taxon>rosids</taxon>
        <taxon>fabids</taxon>
        <taxon>Fagales</taxon>
        <taxon>Fagaceae</taxon>
        <taxon>Castanea</taxon>
    </lineage>
</organism>
<dbReference type="InterPro" id="IPR002182">
    <property type="entry name" value="NB-ARC"/>
</dbReference>
<keyword evidence="4" id="KW-0547">Nucleotide-binding</keyword>
<sequence>MEVLASSISLVVTPARLLCKCVCSKINTTISVQSNLEDVEKEMKRLIDRREEIIHETEAAKKEGSQIRAPVITWLEDVEVLQPRVNRIHENQPSTCFLNFSKRYKGSREVEEILDNIKRLLKAGKFPHCLVYPTRVPRVVEHIPGPSIQGPTTASKVLEKTMRLLSDDRFQRIGIWGMGGLGKTSMVRTLNNELKSTSRNIFGVIIWVTVSKNLDMKQVQTQIALRLNLETKMEESVERMALRLHQRLKNEEKYLLILDDVWQKLDLDSLGVPHPDLHKGSKIILTTRFMEVCRKMMTDVEVKVDVLNDEEAWQLFSQKAGDVAHLEGIKPFAEAIARECCGLPLAIIILGAAMRRTTKVELWEDALKELQRSVPSVEGIEDEVYKPLKWSYDSLQGNNTKSCFLYCSSFPEDFSIEVSELVLHWRAEGLIDGQQNYVDSVNRVIALIENLKDSCLLEDGSKKGTVKMHDVVRDVAIWITSSSEDGCESLVLSEFCLSEISVGEFSNSLKRVSFMNSHTESLPNCLIQCPEVSTLLLQGSCPFEKVPYRFLLGFEALKVLNLSRTNIRSLPDSLLQLGDLCALFLRHCKYIEVVPILGSLRKLQILDLCGTSIKKLSGEIVYLSSLRQLDLSYTRKLKTVRAGIIFRLSCLEVLDVTNSSYQFLVKAEEEGEIDLEVLDVTNSSYQFLVKGEEEGETTFEELIQLDGLLVLSIKLKSIPLLSSDDLSLLEDWLPAVTYYQNLEELTLGHLNGIKSISELFGQLGLRFLKLKSIEVRGSSEMKYLLSCGDIIQTLPNLEEIKVSFCWALEELFNYDSGKNMAPDPVVPKLRTLQLEDLFSLRALGRHEEIWPCLEEVTVFRCNCLRRLPFSIQNTGTIKEIKGELEWWDALLWDDDETKTSLLPYFHPALLKNVSWSWKSLGTAKATLIAGACKMIHCWENTLIWEDLWVPDLPNFKPVPKSHDNRNSCLVVSQLLRQDKPGWDEEKLNSLFDELSAKAIQRLPISGVTNETPLHLFAQCQFAKAIWFSNNWSIRPDQWNLSSTAHLVDLIMTPVSPPSELVVIPALQVIGALATDQIWRSRNAVIFEGAKIDMKKIQTQLLCRFEEHLASTNLVITREHTVRTERWIRPEQGVIKINCNAAVNQNRSYMVIVARDWRVT</sequence>
<evidence type="ECO:0000256" key="7">
    <source>
        <dbReference type="SAM" id="Coils"/>
    </source>
</evidence>
<evidence type="ECO:0008006" key="13">
    <source>
        <dbReference type="Google" id="ProtNLM"/>
    </source>
</evidence>
<gene>
    <name evidence="11" type="ORF">CMV_012552</name>
</gene>
<feature type="domain" description="NB-ARC" evidence="8">
    <location>
        <begin position="159"/>
        <end position="321"/>
    </location>
</feature>
<dbReference type="Pfam" id="PF13855">
    <property type="entry name" value="LRR_8"/>
    <property type="match status" value="1"/>
</dbReference>
<keyword evidence="6" id="KW-0067">ATP-binding</keyword>
<feature type="domain" description="Disease resistance protein winged helix" evidence="10">
    <location>
        <begin position="410"/>
        <end position="476"/>
    </location>
</feature>
<dbReference type="Proteomes" id="UP000737018">
    <property type="component" value="Unassembled WGS sequence"/>
</dbReference>
<dbReference type="PROSITE" id="PS51450">
    <property type="entry name" value="LRR"/>
    <property type="match status" value="1"/>
</dbReference>
<dbReference type="InterPro" id="IPR001611">
    <property type="entry name" value="Leu-rich_rpt"/>
</dbReference>
<reference evidence="11" key="1">
    <citation type="submission" date="2020-03" db="EMBL/GenBank/DDBJ databases">
        <title>Castanea mollissima Vanexum genome sequencing.</title>
        <authorList>
            <person name="Staton M."/>
        </authorList>
    </citation>
    <scope>NUCLEOTIDE SEQUENCE</scope>
    <source>
        <tissue evidence="11">Leaf</tissue>
    </source>
</reference>
<evidence type="ECO:0000256" key="1">
    <source>
        <dbReference type="ARBA" id="ARBA00008894"/>
    </source>
</evidence>
<proteinExistence type="inferred from homology"/>
<evidence type="ECO:0000259" key="9">
    <source>
        <dbReference type="Pfam" id="PF23247"/>
    </source>
</evidence>
<feature type="coiled-coil region" evidence="7">
    <location>
        <begin position="29"/>
        <end position="63"/>
    </location>
</feature>
<dbReference type="AlphaFoldDB" id="A0A8J4R9C0"/>
<comment type="similarity">
    <text evidence="1">Belongs to the disease resistance NB-LRR family.</text>
</comment>